<protein>
    <submittedName>
        <fullName evidence="4">Uncharacterized protein</fullName>
    </submittedName>
</protein>
<dbReference type="AlphaFoldDB" id="A0A7S0RI98"/>
<reference evidence="4" key="1">
    <citation type="submission" date="2021-01" db="EMBL/GenBank/DDBJ databases">
        <authorList>
            <person name="Corre E."/>
            <person name="Pelletier E."/>
            <person name="Niang G."/>
            <person name="Scheremetjew M."/>
            <person name="Finn R."/>
            <person name="Kale V."/>
            <person name="Holt S."/>
            <person name="Cochrane G."/>
            <person name="Meng A."/>
            <person name="Brown T."/>
            <person name="Cohen L."/>
        </authorList>
    </citation>
    <scope>NUCLEOTIDE SEQUENCE</scope>
    <source>
        <strain evidence="4">SAG 11-49</strain>
    </source>
</reference>
<dbReference type="SUPFAM" id="SSF51735">
    <property type="entry name" value="NAD(P)-binding Rossmann-fold domains"/>
    <property type="match status" value="1"/>
</dbReference>
<dbReference type="PANTHER" id="PTHR43963:SF6">
    <property type="entry name" value="CHAIN DEHYDROGENASE FAMILY PROTEIN, PUTATIVE (AFU_ORTHOLOGUE AFUA_3G15350)-RELATED"/>
    <property type="match status" value="1"/>
</dbReference>
<dbReference type="InterPro" id="IPR002347">
    <property type="entry name" value="SDR_fam"/>
</dbReference>
<dbReference type="PANTHER" id="PTHR43963">
    <property type="entry name" value="CARBONYL REDUCTASE 1-RELATED"/>
    <property type="match status" value="1"/>
</dbReference>
<name>A0A7S0RI98_9CHLO</name>
<dbReference type="InterPro" id="IPR036291">
    <property type="entry name" value="NAD(P)-bd_dom_sf"/>
</dbReference>
<accession>A0A7S0RI98</accession>
<comment type="similarity">
    <text evidence="1">Belongs to the short-chain dehydrogenases/reductases (SDR) family.</text>
</comment>
<dbReference type="PRINTS" id="PR00081">
    <property type="entry name" value="GDHRDH"/>
</dbReference>
<evidence type="ECO:0000256" key="1">
    <source>
        <dbReference type="ARBA" id="ARBA00006484"/>
    </source>
</evidence>
<evidence type="ECO:0000313" key="4">
    <source>
        <dbReference type="EMBL" id="CAD8677449.1"/>
    </source>
</evidence>
<proteinExistence type="inferred from homology"/>
<dbReference type="Gene3D" id="3.40.50.720">
    <property type="entry name" value="NAD(P)-binding Rossmann-like Domain"/>
    <property type="match status" value="1"/>
</dbReference>
<organism evidence="4">
    <name type="scientific">Chlamydomonas leiostraca</name>
    <dbReference type="NCBI Taxonomy" id="1034604"/>
    <lineage>
        <taxon>Eukaryota</taxon>
        <taxon>Viridiplantae</taxon>
        <taxon>Chlorophyta</taxon>
        <taxon>core chlorophytes</taxon>
        <taxon>Chlorophyceae</taxon>
        <taxon>CS clade</taxon>
        <taxon>Chlamydomonadales</taxon>
        <taxon>Chlamydomonadaceae</taxon>
        <taxon>Chlamydomonas</taxon>
    </lineage>
</organism>
<dbReference type="EMBL" id="HBFB01014217">
    <property type="protein sequence ID" value="CAD8677449.1"/>
    <property type="molecule type" value="Transcribed_RNA"/>
</dbReference>
<evidence type="ECO:0000256" key="2">
    <source>
        <dbReference type="ARBA" id="ARBA00022857"/>
    </source>
</evidence>
<dbReference type="GO" id="GO:0016491">
    <property type="term" value="F:oxidoreductase activity"/>
    <property type="evidence" value="ECO:0007669"/>
    <property type="project" value="UniProtKB-KW"/>
</dbReference>
<keyword evidence="2" id="KW-0521">NADP</keyword>
<keyword evidence="3" id="KW-0560">Oxidoreductase</keyword>
<dbReference type="Pfam" id="PF00106">
    <property type="entry name" value="adh_short"/>
    <property type="match status" value="1"/>
</dbReference>
<sequence length="261" mass="27642">MLAGKTVLVTGANRGLGLEVTKRVLGEGGRVVLACRDVRAGQQVVAEQLRQQQASCGVVGLDAAKPASVSQLIDWVKARKGDKIHGLVNNAAIYPDVWTPEVFSECVDTNVRGPCSLTTGLAPHMAEGGVVVMVSSGYGQRHYLSQEYLTAIESAQSLEQLLQGCQYVAGSAMGKQEVGMYKLSKAMLNRATQLLAKDPALTAARIAVNAVDPGWCRTRMGGPSATRPAEEGGESIFWALVHGSVPGVTGGFYAFGRPIEW</sequence>
<gene>
    <name evidence="4" type="ORF">CLEI1391_LOCUS7987</name>
</gene>
<evidence type="ECO:0000256" key="3">
    <source>
        <dbReference type="ARBA" id="ARBA00023002"/>
    </source>
</evidence>